<gene>
    <name evidence="3" type="ORF">SAMN06295933_2642</name>
</gene>
<feature type="compositionally biased region" description="Low complexity" evidence="2">
    <location>
        <begin position="192"/>
        <end position="210"/>
    </location>
</feature>
<dbReference type="EMBL" id="FWZU01000004">
    <property type="protein sequence ID" value="SMF27477.1"/>
    <property type="molecule type" value="Genomic_DNA"/>
</dbReference>
<accession>A0A1X7E4T8</accession>
<protein>
    <submittedName>
        <fullName evidence="3">Uncharacterized protein</fullName>
    </submittedName>
</protein>
<keyword evidence="4" id="KW-1185">Reference proteome</keyword>
<dbReference type="STRING" id="1519643.SAMN06295933_2642"/>
<dbReference type="OrthoDB" id="5456515at2"/>
<dbReference type="Proteomes" id="UP000192906">
    <property type="component" value="Unassembled WGS sequence"/>
</dbReference>
<reference evidence="4" key="1">
    <citation type="submission" date="2017-04" db="EMBL/GenBank/DDBJ databases">
        <authorList>
            <person name="Varghese N."/>
            <person name="Submissions S."/>
        </authorList>
    </citation>
    <scope>NUCLEOTIDE SEQUENCE [LARGE SCALE GENOMIC DNA]</scope>
    <source>
        <strain evidence="4">K3S</strain>
    </source>
</reference>
<name>A0A1X7E4T8_9BACT</name>
<keyword evidence="1" id="KW-0175">Coiled coil</keyword>
<evidence type="ECO:0000313" key="3">
    <source>
        <dbReference type="EMBL" id="SMF27477.1"/>
    </source>
</evidence>
<organism evidence="3 4">
    <name type="scientific">Desulfovibrio gilichinskyi</name>
    <dbReference type="NCBI Taxonomy" id="1519643"/>
    <lineage>
        <taxon>Bacteria</taxon>
        <taxon>Pseudomonadati</taxon>
        <taxon>Thermodesulfobacteriota</taxon>
        <taxon>Desulfovibrionia</taxon>
        <taxon>Desulfovibrionales</taxon>
        <taxon>Desulfovibrionaceae</taxon>
        <taxon>Desulfovibrio</taxon>
    </lineage>
</organism>
<proteinExistence type="predicted"/>
<dbReference type="AlphaFoldDB" id="A0A1X7E4T8"/>
<evidence type="ECO:0000256" key="1">
    <source>
        <dbReference type="SAM" id="Coils"/>
    </source>
</evidence>
<evidence type="ECO:0000256" key="2">
    <source>
        <dbReference type="SAM" id="MobiDB-lite"/>
    </source>
</evidence>
<dbReference type="RefSeq" id="WP_085102965.1">
    <property type="nucleotide sequence ID" value="NZ_FWZU01000004.1"/>
</dbReference>
<evidence type="ECO:0000313" key="4">
    <source>
        <dbReference type="Proteomes" id="UP000192906"/>
    </source>
</evidence>
<feature type="coiled-coil region" evidence="1">
    <location>
        <begin position="103"/>
        <end position="130"/>
    </location>
</feature>
<feature type="region of interest" description="Disordered" evidence="2">
    <location>
        <begin position="192"/>
        <end position="227"/>
    </location>
</feature>
<sequence>MSEARKTFPMSTFVAYVKGGESNNSVQELLSYMTQKDINAEFEPFAAALAKAWIYEQHPELAKMKTGQVAGLGENVSVGALPGDVMVQVDSIFTKLADYHTTINAQADAIKDLEVKLAAAEGKLSVSEKALAEYKGKCEAFEASGKGEGDKVIVTSQAKVEEYIGKVDELLALIEDVKKNGVVTVAAGAPAAGGAAPAAGETNAPATGGAPEESFGFGSDPFGDSSW</sequence>